<protein>
    <submittedName>
        <fullName evidence="3">Uncharacterized protein</fullName>
    </submittedName>
</protein>
<organism evidence="3 4">
    <name type="scientific">Malus domestica</name>
    <name type="common">Apple</name>
    <name type="synonym">Pyrus malus</name>
    <dbReference type="NCBI Taxonomy" id="3750"/>
    <lineage>
        <taxon>Eukaryota</taxon>
        <taxon>Viridiplantae</taxon>
        <taxon>Streptophyta</taxon>
        <taxon>Embryophyta</taxon>
        <taxon>Tracheophyta</taxon>
        <taxon>Spermatophyta</taxon>
        <taxon>Magnoliopsida</taxon>
        <taxon>eudicotyledons</taxon>
        <taxon>Gunneridae</taxon>
        <taxon>Pentapetalae</taxon>
        <taxon>rosids</taxon>
        <taxon>fabids</taxon>
        <taxon>Rosales</taxon>
        <taxon>Rosaceae</taxon>
        <taxon>Amygdaloideae</taxon>
        <taxon>Maleae</taxon>
        <taxon>Malus</taxon>
    </lineage>
</organism>
<keyword evidence="2" id="KW-0732">Signal</keyword>
<dbReference type="STRING" id="3750.A0A498IYR5"/>
<feature type="region of interest" description="Disordered" evidence="1">
    <location>
        <begin position="33"/>
        <end position="64"/>
    </location>
</feature>
<feature type="compositionally biased region" description="Basic residues" evidence="1">
    <location>
        <begin position="89"/>
        <end position="108"/>
    </location>
</feature>
<feature type="signal peptide" evidence="2">
    <location>
        <begin position="1"/>
        <end position="29"/>
    </location>
</feature>
<dbReference type="AlphaFoldDB" id="A0A498IYR5"/>
<sequence length="156" mass="17524">MGFCNSQITFNCMICTFLFLLLLRTPSFSALSSSAPPPFPPSASTSPKPHEIQHQSPPAAVPTAPTPQYRVFYIKNTPPFELDKQEQIKKHRRMRHKKNRNKKRKKTTAKKDFKTRPFSVMLPKGFIPPSGSSPCQNAYPNSVAFFCDLAPTSAKP</sequence>
<proteinExistence type="predicted"/>
<feature type="chain" id="PRO_5019844065" evidence="2">
    <location>
        <begin position="30"/>
        <end position="156"/>
    </location>
</feature>
<dbReference type="EMBL" id="RDQH01000336">
    <property type="protein sequence ID" value="RXH86421.1"/>
    <property type="molecule type" value="Genomic_DNA"/>
</dbReference>
<accession>A0A498IYR5</accession>
<dbReference type="Proteomes" id="UP000290289">
    <property type="component" value="Chromosome 10"/>
</dbReference>
<comment type="caution">
    <text evidence="3">The sequence shown here is derived from an EMBL/GenBank/DDBJ whole genome shotgun (WGS) entry which is preliminary data.</text>
</comment>
<keyword evidence="4" id="KW-1185">Reference proteome</keyword>
<reference evidence="3 4" key="1">
    <citation type="submission" date="2018-10" db="EMBL/GenBank/DDBJ databases">
        <title>A high-quality apple genome assembly.</title>
        <authorList>
            <person name="Hu J."/>
        </authorList>
    </citation>
    <scope>NUCLEOTIDE SEQUENCE [LARGE SCALE GENOMIC DNA]</scope>
    <source>
        <strain evidence="4">cv. HFTH1</strain>
        <tissue evidence="3">Young leaf</tissue>
    </source>
</reference>
<feature type="region of interest" description="Disordered" evidence="1">
    <location>
        <begin position="83"/>
        <end position="111"/>
    </location>
</feature>
<evidence type="ECO:0000313" key="3">
    <source>
        <dbReference type="EMBL" id="RXH86421.1"/>
    </source>
</evidence>
<evidence type="ECO:0000256" key="1">
    <source>
        <dbReference type="SAM" id="MobiDB-lite"/>
    </source>
</evidence>
<name>A0A498IYR5_MALDO</name>
<gene>
    <name evidence="3" type="ORF">DVH24_017474</name>
</gene>
<dbReference type="OrthoDB" id="1914101at2759"/>
<dbReference type="KEGG" id="mdm:103446247"/>
<evidence type="ECO:0000313" key="4">
    <source>
        <dbReference type="Proteomes" id="UP000290289"/>
    </source>
</evidence>
<evidence type="ECO:0000256" key="2">
    <source>
        <dbReference type="SAM" id="SignalP"/>
    </source>
</evidence>